<organism evidence="1">
    <name type="scientific">Spironucleus salmonicida</name>
    <dbReference type="NCBI Taxonomy" id="348837"/>
    <lineage>
        <taxon>Eukaryota</taxon>
        <taxon>Metamonada</taxon>
        <taxon>Diplomonadida</taxon>
        <taxon>Hexamitidae</taxon>
        <taxon>Hexamitinae</taxon>
        <taxon>Spironucleus</taxon>
    </lineage>
</organism>
<dbReference type="Proteomes" id="UP000018208">
    <property type="component" value="Unassembled WGS sequence"/>
</dbReference>
<evidence type="ECO:0000313" key="2">
    <source>
        <dbReference type="EMBL" id="KAH0572279.1"/>
    </source>
</evidence>
<reference evidence="1 2" key="1">
    <citation type="journal article" date="2014" name="PLoS Genet.">
        <title>The Genome of Spironucleus salmonicida Highlights a Fish Pathogen Adapted to Fluctuating Environments.</title>
        <authorList>
            <person name="Xu F."/>
            <person name="Jerlstrom-Hultqvist J."/>
            <person name="Einarsson E."/>
            <person name="Astvaldsson A."/>
            <person name="Svard S.G."/>
            <person name="Andersson J.O."/>
        </authorList>
    </citation>
    <scope>NUCLEOTIDE SEQUENCE</scope>
    <source>
        <strain evidence="2">ATCC 50377</strain>
    </source>
</reference>
<reference evidence="2" key="2">
    <citation type="submission" date="2020-12" db="EMBL/GenBank/DDBJ databases">
        <title>New Spironucleus salmonicida genome in near-complete chromosomes.</title>
        <authorList>
            <person name="Xu F."/>
            <person name="Kurt Z."/>
            <person name="Jimenez-Gonzalez A."/>
            <person name="Astvaldsson A."/>
            <person name="Andersson J.O."/>
            <person name="Svard S.G."/>
        </authorList>
    </citation>
    <scope>NUCLEOTIDE SEQUENCE</scope>
    <source>
        <strain evidence="2">ATCC 50377</strain>
    </source>
</reference>
<name>V6LKY8_9EUKA</name>
<evidence type="ECO:0000313" key="1">
    <source>
        <dbReference type="EMBL" id="EST41344.1"/>
    </source>
</evidence>
<dbReference type="VEuPathDB" id="GiardiaDB:SS50377_26489"/>
<keyword evidence="3" id="KW-1185">Reference proteome</keyword>
<dbReference type="EMBL" id="AUWU02000006">
    <property type="protein sequence ID" value="KAH0572279.1"/>
    <property type="molecule type" value="Genomic_DNA"/>
</dbReference>
<sequence length="135" mass="15498">MAYRNQPYPVLPESFAASPDSTSYIEAIPLPYSCVDEFLSQNKDYDVSAPALSELRKYVQDINGLQQPLKSDVITDDVILTSIQNLGPPQSRQDDQELNHIQTYMPGYYYEIDKEGQEKKELIRGELKKIYAQFK</sequence>
<dbReference type="EMBL" id="KI546170">
    <property type="protein sequence ID" value="EST41344.1"/>
    <property type="molecule type" value="Genomic_DNA"/>
</dbReference>
<proteinExistence type="predicted"/>
<gene>
    <name evidence="1" type="ORF">SS50377_19058</name>
    <name evidence="2" type="ORF">SS50377_26489</name>
</gene>
<accession>V6LKY8</accession>
<evidence type="ECO:0000313" key="3">
    <source>
        <dbReference type="Proteomes" id="UP000018208"/>
    </source>
</evidence>
<dbReference type="AlphaFoldDB" id="V6LKY8"/>
<protein>
    <submittedName>
        <fullName evidence="1">Uncharacterized protein</fullName>
    </submittedName>
</protein>